<dbReference type="Proteomes" id="UP001154265">
    <property type="component" value="Unassembled WGS sequence"/>
</dbReference>
<organism evidence="1 2">
    <name type="scientific">Candidatus Synechococcus calcipolaris G9</name>
    <dbReference type="NCBI Taxonomy" id="1497997"/>
    <lineage>
        <taxon>Bacteria</taxon>
        <taxon>Bacillati</taxon>
        <taxon>Cyanobacteriota</taxon>
        <taxon>Cyanophyceae</taxon>
        <taxon>Synechococcales</taxon>
        <taxon>Synechococcaceae</taxon>
        <taxon>Synechococcus</taxon>
    </lineage>
</organism>
<evidence type="ECO:0000313" key="1">
    <source>
        <dbReference type="EMBL" id="MDG2991726.1"/>
    </source>
</evidence>
<feature type="non-terminal residue" evidence="1">
    <location>
        <position position="74"/>
    </location>
</feature>
<evidence type="ECO:0000313" key="2">
    <source>
        <dbReference type="Proteomes" id="UP001154265"/>
    </source>
</evidence>
<gene>
    <name evidence="1" type="ORF">L3556_12400</name>
</gene>
<keyword evidence="2" id="KW-1185">Reference proteome</keyword>
<protein>
    <submittedName>
        <fullName evidence="1">Uncharacterized protein</fullName>
    </submittedName>
</protein>
<reference evidence="1" key="2">
    <citation type="submission" date="2022-01" db="EMBL/GenBank/DDBJ databases">
        <authorList>
            <person name="Zivanovic Y."/>
            <person name="Moreira D."/>
            <person name="Lopez-Garcia P."/>
        </authorList>
    </citation>
    <scope>NUCLEOTIDE SEQUENCE</scope>
    <source>
        <strain evidence="1">G9</strain>
    </source>
</reference>
<name>A0ABT6F1S6_9SYNE</name>
<proteinExistence type="predicted"/>
<sequence length="74" mass="8331">MAQSNRGGYREGSGRPSNWNLKPITVIKIPLPIKEEVLEIAHQLDSLSEIDPSDRKEYETVTIPKTELQSLIKA</sequence>
<reference evidence="1" key="1">
    <citation type="journal article" date="2022" name="Genome Biol. Evol.">
        <title>A New Gene Family Diagnostic for Intracellular Biomineralization of Amorphous Ca Carbonates by Cyanobacteria.</title>
        <authorList>
            <person name="Benzerara K."/>
            <person name="Duprat E."/>
            <person name="Bitard-Feildel T."/>
            <person name="Caumes G."/>
            <person name="Cassier-Chauvat C."/>
            <person name="Chauvat F."/>
            <person name="Dezi M."/>
            <person name="Diop S.I."/>
            <person name="Gaschignard G."/>
            <person name="Gorgen S."/>
            <person name="Gugger M."/>
            <person name="Lopez-Garcia P."/>
            <person name="Millet M."/>
            <person name="Skouri-Panet F."/>
            <person name="Moreira D."/>
            <person name="Callebaut I."/>
        </authorList>
    </citation>
    <scope>NUCLEOTIDE SEQUENCE</scope>
    <source>
        <strain evidence="1">G9</strain>
    </source>
</reference>
<comment type="caution">
    <text evidence="1">The sequence shown here is derived from an EMBL/GenBank/DDBJ whole genome shotgun (WGS) entry which is preliminary data.</text>
</comment>
<accession>A0ABT6F1S6</accession>
<dbReference type="EMBL" id="JAKKUT010000003">
    <property type="protein sequence ID" value="MDG2991726.1"/>
    <property type="molecule type" value="Genomic_DNA"/>
</dbReference>